<accession>A0ACC2IHY9</accession>
<evidence type="ECO:0000313" key="1">
    <source>
        <dbReference type="EMBL" id="KAJ8114757.1"/>
    </source>
</evidence>
<comment type="caution">
    <text evidence="1">The sequence shown here is derived from an EMBL/GenBank/DDBJ whole genome shotgun (WGS) entry which is preliminary data.</text>
</comment>
<protein>
    <submittedName>
        <fullName evidence="1">Uncharacterized protein</fullName>
    </submittedName>
</protein>
<dbReference type="EMBL" id="JAPHNI010000176">
    <property type="protein sequence ID" value="KAJ8114757.1"/>
    <property type="molecule type" value="Genomic_DNA"/>
</dbReference>
<proteinExistence type="predicted"/>
<sequence length="595" mass="67486">MLSEFNDNATSDLLQATLPRLFPSVSTSKMPAARSILAATQEHSDAIFSNFKSHCDAKRVDTKTTTLTLLRDAYQDYHVTEVEASKIALFEYAATDNVLMIFDSDEEQFNSTRNWNAVGEGIEKKLHPGSLTDDFRFARAQYIWDDKEFIVYYVTWNEFLPPPVKLFYVLHPRSESHILNGHCQETDALLLAAGKWTSQPHDEIFVFDNGFWDKSKELWKSVSGASWTDVILSPTMKQNLIDDVQGFFDNQDLYAQFSVPWKRGVILHGVPGNGKTISIKALMASLYRRPDPIPSLYVKSFDTNCQTEQYAIRQIFQQARSMAPCLLIFEDLDSLVNDDIRSYFLNEVDGLESNDGILMIGSTNHLDKLDPAISKRPSRFDRKYHFKIPGEAERRSYTEYWRKKLLKNKTVEFPEELCDVIAQLSEGFSFAYLKELFVMALLSLARGSRGDDFEILGTDEGASTPPLYTPTPATERKEDEHEEENQKDDVCTCKPTCDKCSKPLPPTTTSDQKTSKQDEATEAKQEIQKNKMVMPAVNIPDSLKDNSLLLVIKHQIAVLHADMDNEDGASPKVKVETGMGMAARRSQAMARRRAQ</sequence>
<name>A0ACC2IHY9_9PLEO</name>
<evidence type="ECO:0000313" key="2">
    <source>
        <dbReference type="Proteomes" id="UP001153331"/>
    </source>
</evidence>
<keyword evidence="2" id="KW-1185">Reference proteome</keyword>
<reference evidence="1" key="1">
    <citation type="submission" date="2022-11" db="EMBL/GenBank/DDBJ databases">
        <title>Genome Sequence of Boeremia exigua.</title>
        <authorList>
            <person name="Buettner E."/>
        </authorList>
    </citation>
    <scope>NUCLEOTIDE SEQUENCE</scope>
    <source>
        <strain evidence="1">CU02</strain>
    </source>
</reference>
<organism evidence="1 2">
    <name type="scientific">Boeremia exigua</name>
    <dbReference type="NCBI Taxonomy" id="749465"/>
    <lineage>
        <taxon>Eukaryota</taxon>
        <taxon>Fungi</taxon>
        <taxon>Dikarya</taxon>
        <taxon>Ascomycota</taxon>
        <taxon>Pezizomycotina</taxon>
        <taxon>Dothideomycetes</taxon>
        <taxon>Pleosporomycetidae</taxon>
        <taxon>Pleosporales</taxon>
        <taxon>Pleosporineae</taxon>
        <taxon>Didymellaceae</taxon>
        <taxon>Boeremia</taxon>
    </lineage>
</organism>
<gene>
    <name evidence="1" type="ORF">OPT61_g3442</name>
</gene>
<dbReference type="Proteomes" id="UP001153331">
    <property type="component" value="Unassembled WGS sequence"/>
</dbReference>